<organism evidence="3">
    <name type="scientific">viral metagenome</name>
    <dbReference type="NCBI Taxonomy" id="1070528"/>
    <lineage>
        <taxon>unclassified sequences</taxon>
        <taxon>metagenomes</taxon>
        <taxon>organismal metagenomes</taxon>
    </lineage>
</organism>
<reference evidence="3" key="1">
    <citation type="journal article" date="2020" name="Nature">
        <title>Giant virus diversity and host interactions through global metagenomics.</title>
        <authorList>
            <person name="Schulz F."/>
            <person name="Roux S."/>
            <person name="Paez-Espino D."/>
            <person name="Jungbluth S."/>
            <person name="Walsh D.A."/>
            <person name="Denef V.J."/>
            <person name="McMahon K.D."/>
            <person name="Konstantinidis K.T."/>
            <person name="Eloe-Fadrosh E.A."/>
            <person name="Kyrpides N.C."/>
            <person name="Woyke T."/>
        </authorList>
    </citation>
    <scope>NUCLEOTIDE SEQUENCE</scope>
    <source>
        <strain evidence="3">GVMAG-M-3300023174-176</strain>
    </source>
</reference>
<feature type="compositionally biased region" description="Gly residues" evidence="1">
    <location>
        <begin position="720"/>
        <end position="741"/>
    </location>
</feature>
<dbReference type="AlphaFoldDB" id="A0A6C0DHS6"/>
<proteinExistence type="predicted"/>
<feature type="region of interest" description="Disordered" evidence="1">
    <location>
        <begin position="689"/>
        <end position="741"/>
    </location>
</feature>
<dbReference type="SUPFAM" id="SSF49265">
    <property type="entry name" value="Fibronectin type III"/>
    <property type="match status" value="1"/>
</dbReference>
<dbReference type="InterPro" id="IPR003961">
    <property type="entry name" value="FN3_dom"/>
</dbReference>
<evidence type="ECO:0000256" key="1">
    <source>
        <dbReference type="SAM" id="MobiDB-lite"/>
    </source>
</evidence>
<feature type="domain" description="Fibronectin type-III" evidence="2">
    <location>
        <begin position="400"/>
        <end position="496"/>
    </location>
</feature>
<dbReference type="InterPro" id="IPR049304">
    <property type="entry name" value="Gly_rich_dom"/>
</dbReference>
<evidence type="ECO:0000259" key="2">
    <source>
        <dbReference type="PROSITE" id="PS50853"/>
    </source>
</evidence>
<name>A0A6C0DHS6_9ZZZZ</name>
<sequence>MSNRNFDASTIIKIMKAQNAANNHNRYQTLENSSISQLQPNPQARQYDADIVNDYIAGSQAYYFKGVPVTTVVSPEIFPPIAPITPILPPPPINAINEFINTQNTQGIQAYIDTYGTAISLIEFRSSLKNGYTDSQRGSTLSVVLSYSNNGTTTLIPYTSPTYIQDFISTFDSVNTDNPPDPNLPIYAVIPIYTTSGSPYTATIDLTAPVYNGQSYASIIQNNIATLVFEIPISVTGALYELTLTYTMGSFITLRYNGTTLIDQNGTNYTANNSLTVGTLSIPLIGLGSFGGNANGGGTPLPVPILPGPPTITGLIPGNETLLVNYNEGTTGTNPIINYAYSINGLVGPFSPFDPPQIGSILTIIGLTNGTPYDIAIKAVSQDGSGESSNVVEGTPAAVLPGPPTITGLIPGNQTLLVNYDEGTTGTNPIINYAYSINGLIGPFSPFDPPQIGSILTITGLTNNTTYTIAIKAVSQDGSGESSNDVSGIPLANPPPPQILSVISSNPVGPSLGQLTVYFSQSPYYPDLTNYQYTTNGLAYNLFSVPTTNSPVIIENLTLNTIFRVALRAFISSSSISAPSNIVSVSPVTSSSTIQSFFGSTTWTAPLGIVSTDVLVVGGGGGGGGAYDVAGGGGGGGGYVIESLNVSVNPETEYTITVGAGGIGGVGQTTIDSQFINQPGLSGEASSFQNIIASGGGGGKESRDGGGIGGTRATGSTPSIGGGGGAGGRAGGGGGGNSGNGTNGGASAGGLGGGGVTKNITQQSISYGAGGSGGGNFITSNGASGNPGTGNGGGGVSAGINSPNPAFRGGTGGSGIIVLKY</sequence>
<accession>A0A6C0DHS6</accession>
<evidence type="ECO:0000313" key="3">
    <source>
        <dbReference type="EMBL" id="QHT15794.1"/>
    </source>
</evidence>
<dbReference type="SMART" id="SM00060">
    <property type="entry name" value="FN3"/>
    <property type="match status" value="3"/>
</dbReference>
<dbReference type="PROSITE" id="PS50853">
    <property type="entry name" value="FN3"/>
    <property type="match status" value="1"/>
</dbReference>
<dbReference type="Gene3D" id="2.60.40.10">
    <property type="entry name" value="Immunoglobulins"/>
    <property type="match status" value="2"/>
</dbReference>
<feature type="compositionally biased region" description="Gly residues" evidence="1">
    <location>
        <begin position="694"/>
        <end position="712"/>
    </location>
</feature>
<protein>
    <recommendedName>
        <fullName evidence="2">Fibronectin type-III domain-containing protein</fullName>
    </recommendedName>
</protein>
<dbReference type="Pfam" id="PF21722">
    <property type="entry name" value="Gly_rich_2"/>
    <property type="match status" value="1"/>
</dbReference>
<dbReference type="InterPro" id="IPR013783">
    <property type="entry name" value="Ig-like_fold"/>
</dbReference>
<dbReference type="EMBL" id="MN739613">
    <property type="protein sequence ID" value="QHT15794.1"/>
    <property type="molecule type" value="Genomic_DNA"/>
</dbReference>
<dbReference type="InterPro" id="IPR036116">
    <property type="entry name" value="FN3_sf"/>
</dbReference>